<keyword evidence="7" id="KW-0255">Endonuclease</keyword>
<dbReference type="Gene3D" id="3.30.1540.20">
    <property type="entry name" value="MutL, C-terminal domain, dimerisation subdomain"/>
    <property type="match status" value="1"/>
</dbReference>
<dbReference type="RefSeq" id="WP_071138676.1">
    <property type="nucleotide sequence ID" value="NZ_CP035282.1"/>
</dbReference>
<dbReference type="InterPro" id="IPR037198">
    <property type="entry name" value="MutL_C_sf"/>
</dbReference>
<feature type="domain" description="MutL C-terminal dimerisation" evidence="5">
    <location>
        <begin position="429"/>
        <end position="572"/>
    </location>
</feature>
<dbReference type="PROSITE" id="PS00058">
    <property type="entry name" value="DNA_MISMATCH_REPAIR_1"/>
    <property type="match status" value="1"/>
</dbReference>
<dbReference type="InterPro" id="IPR036890">
    <property type="entry name" value="HATPase_C_sf"/>
</dbReference>
<dbReference type="SMART" id="SM00853">
    <property type="entry name" value="MutL_C"/>
    <property type="match status" value="1"/>
</dbReference>
<dbReference type="InterPro" id="IPR020667">
    <property type="entry name" value="DNA_mismatch_repair_MutL"/>
</dbReference>
<protein>
    <recommendedName>
        <fullName evidence="4">DNA mismatch repair protein MutL</fullName>
    </recommendedName>
</protein>
<dbReference type="InterPro" id="IPR020568">
    <property type="entry name" value="Ribosomal_Su5_D2-typ_SF"/>
</dbReference>
<dbReference type="GO" id="GO:0016887">
    <property type="term" value="F:ATP hydrolysis activity"/>
    <property type="evidence" value="ECO:0007669"/>
    <property type="project" value="InterPro"/>
</dbReference>
<dbReference type="OrthoDB" id="9763467at2"/>
<reference evidence="8" key="1">
    <citation type="submission" date="2019-01" db="EMBL/GenBank/DDBJ databases">
        <title>Draft genomes of a novel of Sporanaerobacter strains.</title>
        <authorList>
            <person name="Ma S."/>
        </authorList>
    </citation>
    <scope>NUCLEOTIDE SEQUENCE [LARGE SCALE GENOMIC DNA]</scope>
    <source>
        <strain evidence="8">NJN-17</strain>
    </source>
</reference>
<dbReference type="GO" id="GO:0005524">
    <property type="term" value="F:ATP binding"/>
    <property type="evidence" value="ECO:0007669"/>
    <property type="project" value="InterPro"/>
</dbReference>
<dbReference type="GO" id="GO:0030983">
    <property type="term" value="F:mismatched DNA binding"/>
    <property type="evidence" value="ECO:0007669"/>
    <property type="project" value="InterPro"/>
</dbReference>
<evidence type="ECO:0000313" key="7">
    <source>
        <dbReference type="EMBL" id="QAT61704.1"/>
    </source>
</evidence>
<keyword evidence="2 4" id="KW-0227">DNA damage</keyword>
<dbReference type="Pfam" id="PF08676">
    <property type="entry name" value="MutL_C"/>
    <property type="match status" value="1"/>
</dbReference>
<dbReference type="GO" id="GO:0140664">
    <property type="term" value="F:ATP-dependent DNA damage sensor activity"/>
    <property type="evidence" value="ECO:0007669"/>
    <property type="project" value="InterPro"/>
</dbReference>
<dbReference type="InterPro" id="IPR042120">
    <property type="entry name" value="MutL_C_dimsub"/>
</dbReference>
<gene>
    <name evidence="4 7" type="primary">mutL</name>
    <name evidence="7" type="ORF">EQM13_08945</name>
</gene>
<evidence type="ECO:0000256" key="3">
    <source>
        <dbReference type="ARBA" id="ARBA00023204"/>
    </source>
</evidence>
<name>A0A410QCX0_9FIRM</name>
<keyword evidence="7" id="KW-0540">Nuclease</keyword>
<dbReference type="InterPro" id="IPR013507">
    <property type="entry name" value="DNA_mismatch_S5_2-like"/>
</dbReference>
<dbReference type="AlphaFoldDB" id="A0A410QCX0"/>
<evidence type="ECO:0000259" key="6">
    <source>
        <dbReference type="SMART" id="SM01340"/>
    </source>
</evidence>
<keyword evidence="7" id="KW-0378">Hydrolase</keyword>
<dbReference type="InterPro" id="IPR014721">
    <property type="entry name" value="Ribsml_uS5_D2-typ_fold_subgr"/>
</dbReference>
<dbReference type="InterPro" id="IPR038973">
    <property type="entry name" value="MutL/Mlh/Pms-like"/>
</dbReference>
<evidence type="ECO:0000256" key="1">
    <source>
        <dbReference type="ARBA" id="ARBA00006082"/>
    </source>
</evidence>
<proteinExistence type="inferred from homology"/>
<keyword evidence="3 4" id="KW-0234">DNA repair</keyword>
<dbReference type="InterPro" id="IPR014762">
    <property type="entry name" value="DNA_mismatch_repair_CS"/>
</dbReference>
<dbReference type="Proteomes" id="UP000287969">
    <property type="component" value="Chromosome"/>
</dbReference>
<feature type="domain" description="DNA mismatch repair protein S5" evidence="6">
    <location>
        <begin position="209"/>
        <end position="327"/>
    </location>
</feature>
<dbReference type="SUPFAM" id="SSF55874">
    <property type="entry name" value="ATPase domain of HSP90 chaperone/DNA topoisomerase II/histidine kinase"/>
    <property type="match status" value="1"/>
</dbReference>
<dbReference type="GO" id="GO:0006298">
    <property type="term" value="P:mismatch repair"/>
    <property type="evidence" value="ECO:0007669"/>
    <property type="project" value="UniProtKB-UniRule"/>
</dbReference>
<dbReference type="EMBL" id="CP035282">
    <property type="protein sequence ID" value="QAT61704.1"/>
    <property type="molecule type" value="Genomic_DNA"/>
</dbReference>
<dbReference type="InterPro" id="IPR042121">
    <property type="entry name" value="MutL_C_regsub"/>
</dbReference>
<evidence type="ECO:0000256" key="2">
    <source>
        <dbReference type="ARBA" id="ARBA00022763"/>
    </source>
</evidence>
<organism evidence="7 8">
    <name type="scientific">Acidilutibacter cellobiosedens</name>
    <dbReference type="NCBI Taxonomy" id="2507161"/>
    <lineage>
        <taxon>Bacteria</taxon>
        <taxon>Bacillati</taxon>
        <taxon>Bacillota</taxon>
        <taxon>Tissierellia</taxon>
        <taxon>Tissierellales</taxon>
        <taxon>Acidilutibacteraceae</taxon>
        <taxon>Acidilutibacter</taxon>
    </lineage>
</organism>
<evidence type="ECO:0000259" key="5">
    <source>
        <dbReference type="SMART" id="SM00853"/>
    </source>
</evidence>
<dbReference type="InterPro" id="IPR002099">
    <property type="entry name" value="MutL/Mlh/PMS"/>
</dbReference>
<dbReference type="Gene3D" id="3.30.565.10">
    <property type="entry name" value="Histidine kinase-like ATPase, C-terminal domain"/>
    <property type="match status" value="1"/>
</dbReference>
<comment type="function">
    <text evidence="4">This protein is involved in the repair of mismatches in DNA. It is required for dam-dependent methyl-directed DNA mismatch repair. May act as a 'molecular matchmaker', a protein that promotes the formation of a stable complex between two or more DNA-binding proteins in an ATP-dependent manner without itself being part of a final effector complex.</text>
</comment>
<dbReference type="SMART" id="SM01340">
    <property type="entry name" value="DNA_mis_repair"/>
    <property type="match status" value="1"/>
</dbReference>
<accession>A0A410QCX0</accession>
<dbReference type="PANTHER" id="PTHR10073">
    <property type="entry name" value="DNA MISMATCH REPAIR PROTEIN MLH, PMS, MUTL"/>
    <property type="match status" value="1"/>
</dbReference>
<dbReference type="SUPFAM" id="SSF118116">
    <property type="entry name" value="DNA mismatch repair protein MutL"/>
    <property type="match status" value="1"/>
</dbReference>
<dbReference type="Gene3D" id="3.30.230.10">
    <property type="match status" value="1"/>
</dbReference>
<dbReference type="SUPFAM" id="SSF54211">
    <property type="entry name" value="Ribosomal protein S5 domain 2-like"/>
    <property type="match status" value="1"/>
</dbReference>
<dbReference type="InterPro" id="IPR014790">
    <property type="entry name" value="MutL_C"/>
</dbReference>
<dbReference type="Gene3D" id="3.30.1370.100">
    <property type="entry name" value="MutL, C-terminal domain, regulatory subdomain"/>
    <property type="match status" value="1"/>
</dbReference>
<dbReference type="Pfam" id="PF01119">
    <property type="entry name" value="DNA_mis_repair"/>
    <property type="match status" value="1"/>
</dbReference>
<dbReference type="Pfam" id="PF13589">
    <property type="entry name" value="HATPase_c_3"/>
    <property type="match status" value="1"/>
</dbReference>
<dbReference type="PANTHER" id="PTHR10073:SF12">
    <property type="entry name" value="DNA MISMATCH REPAIR PROTEIN MLH1"/>
    <property type="match status" value="1"/>
</dbReference>
<sequence length="616" mass="71142">MSKIKLLDEKTKAQIAAGEVIERPASVVKELIENSIDAESKFIVIEIKNGGKSYIRVTDDGTGIDKDDIDYAFFRYSTSKIRSVEDLNHIYSLGFRGEALASISTIGKVEALTKTRDNNMGIQVLVENGKIKEKNIIGCQDGTTMIVKDIFYNLPVRQKFLKDENVESNYIGNIVNKLSLGNPNISFKYIRDNKMTLKTPGNGDLSSCIYSVLGKEILKGLIEVKSTYDSIKVYGLISNNNVYRGNRSHQYIYINGRYIKSYFLSGIIQECYRSLIPINKYPVFILFIEMDPQLIDINVHPTKQEIKFKNEKAVKDVVQGIIRDSLKSGLKIHDINFTESKKDEKSKENIDYIDIVTENRDDKHYNDNVYDYYNEKIEEQQKNGYNNYNEREIVVIDERENNTQKPHEEYNFIDNNTVQIKNIFKNCRKVGILFSTYILLEDRINDYVYLIDQHAAHERIMYEKYKKEYENENVAVQMLISPEVLDLTNDELNLVKDNKELFNKLGFEIEDFGYSSILIRGVPLIFGKPNNKELIYLIIDSLNNNIKSNYEVKIEKIMKIACTSAIKGGDKIHDMEIDSLINELGKAENPFTCPHGRPVFIKMSRKDLEKEFKRII</sequence>
<dbReference type="HAMAP" id="MF_00149">
    <property type="entry name" value="DNA_mis_repair"/>
    <property type="match status" value="1"/>
</dbReference>
<keyword evidence="8" id="KW-1185">Reference proteome</keyword>
<evidence type="ECO:0000313" key="8">
    <source>
        <dbReference type="Proteomes" id="UP000287969"/>
    </source>
</evidence>
<dbReference type="KEGG" id="spoa:EQM13_08945"/>
<comment type="similarity">
    <text evidence="1 4">Belongs to the DNA mismatch repair MutL/HexB family.</text>
</comment>
<dbReference type="GO" id="GO:0032300">
    <property type="term" value="C:mismatch repair complex"/>
    <property type="evidence" value="ECO:0007669"/>
    <property type="project" value="InterPro"/>
</dbReference>
<dbReference type="FunFam" id="3.30.565.10:FF:000003">
    <property type="entry name" value="DNA mismatch repair endonuclease MutL"/>
    <property type="match status" value="1"/>
</dbReference>
<dbReference type="CDD" id="cd00782">
    <property type="entry name" value="MutL_Trans"/>
    <property type="match status" value="1"/>
</dbReference>
<evidence type="ECO:0000256" key="4">
    <source>
        <dbReference type="HAMAP-Rule" id="MF_00149"/>
    </source>
</evidence>
<dbReference type="NCBIfam" id="TIGR00585">
    <property type="entry name" value="mutl"/>
    <property type="match status" value="1"/>
</dbReference>
<dbReference type="GO" id="GO:0004519">
    <property type="term" value="F:endonuclease activity"/>
    <property type="evidence" value="ECO:0007669"/>
    <property type="project" value="UniProtKB-KW"/>
</dbReference>
<dbReference type="CDD" id="cd16926">
    <property type="entry name" value="HATPase_MutL-MLH-PMS-like"/>
    <property type="match status" value="1"/>
</dbReference>